<evidence type="ECO:0000259" key="2">
    <source>
        <dbReference type="Pfam" id="PF02775"/>
    </source>
</evidence>
<reference evidence="3" key="1">
    <citation type="journal article" date="2020" name="mSystems">
        <title>Genome- and Community-Level Interaction Insights into Carbon Utilization and Element Cycling Functions of Hydrothermarchaeota in Hydrothermal Sediment.</title>
        <authorList>
            <person name="Zhou Z."/>
            <person name="Liu Y."/>
            <person name="Xu W."/>
            <person name="Pan J."/>
            <person name="Luo Z.H."/>
            <person name="Li M."/>
        </authorList>
    </citation>
    <scope>NUCLEOTIDE SEQUENCE [LARGE SCALE GENOMIC DNA]</scope>
    <source>
        <strain evidence="3">SpSt-579</strain>
    </source>
</reference>
<dbReference type="SUPFAM" id="SSF52922">
    <property type="entry name" value="TK C-terminal domain-like"/>
    <property type="match status" value="1"/>
</dbReference>
<dbReference type="GO" id="GO:0046872">
    <property type="term" value="F:metal ion binding"/>
    <property type="evidence" value="ECO:0007669"/>
    <property type="project" value="UniProtKB-KW"/>
</dbReference>
<dbReference type="AlphaFoldDB" id="A0A7C4M2P5"/>
<dbReference type="PANTHER" id="PTHR43710:SF7">
    <property type="entry name" value="INDOLEPYRUVATE OXIDOREDUCTASE SUBUNIT IORA"/>
    <property type="match status" value="1"/>
</dbReference>
<dbReference type="InterPro" id="IPR045025">
    <property type="entry name" value="HACL1-like"/>
</dbReference>
<feature type="domain" description="Thiamine pyrophosphate enzyme TPP-binding" evidence="2">
    <location>
        <begin position="224"/>
        <end position="348"/>
    </location>
</feature>
<protein>
    <recommendedName>
        <fullName evidence="2">Thiamine pyrophosphate enzyme TPP-binding domain-containing protein</fullName>
    </recommendedName>
</protein>
<sequence>MTTLIGSVSFSTTFNVLDNHDKLHEKLHWIKQRFNNSEFNKAIGIGHNHCVITAGYSYTKLINILNDRSDAIGILKLGTIYPLPEDIITNFLRSATQVLVLEDIEPYVENRVKAICHDAGIQAEVIGKTTGHISGVGETTKENIVDVLKSEFGLDLPDINYSSDPALQKGELEKTFCEDCPYTPTFEILSNVIEEIGEKPIIIAEPGCSVRLNAKPFEMLDIKYSMGSAIGLASGIAWSRSKIKPIAVCGDSSFFHTGINAFMNVIQNRIPIFIMVLDNSVAALTGYQTHPGTGYDIRGNETQKVDMADIARICGLSFVEVVTPDKPDAMKMAFYKALTIDELSFIVVRKPCPLIKK</sequence>
<dbReference type="SUPFAM" id="SSF52518">
    <property type="entry name" value="Thiamin diphosphate-binding fold (THDP-binding)"/>
    <property type="match status" value="1"/>
</dbReference>
<dbReference type="InterPro" id="IPR029061">
    <property type="entry name" value="THDP-binding"/>
</dbReference>
<proteinExistence type="predicted"/>
<dbReference type="EMBL" id="DSYQ01000004">
    <property type="protein sequence ID" value="HGT70893.1"/>
    <property type="molecule type" value="Genomic_DNA"/>
</dbReference>
<evidence type="ECO:0000313" key="3">
    <source>
        <dbReference type="EMBL" id="HGT70893.1"/>
    </source>
</evidence>
<dbReference type="Gene3D" id="3.40.50.970">
    <property type="match status" value="1"/>
</dbReference>
<keyword evidence="1" id="KW-0479">Metal-binding</keyword>
<dbReference type="GO" id="GO:0003824">
    <property type="term" value="F:catalytic activity"/>
    <property type="evidence" value="ECO:0007669"/>
    <property type="project" value="InterPro"/>
</dbReference>
<dbReference type="InterPro" id="IPR009014">
    <property type="entry name" value="Transketo_C/PFOR_II"/>
</dbReference>
<evidence type="ECO:0000256" key="1">
    <source>
        <dbReference type="ARBA" id="ARBA00022723"/>
    </source>
</evidence>
<comment type="caution">
    <text evidence="3">The sequence shown here is derived from an EMBL/GenBank/DDBJ whole genome shotgun (WGS) entry which is preliminary data.</text>
</comment>
<dbReference type="PANTHER" id="PTHR43710">
    <property type="entry name" value="2-HYDROXYACYL-COA LYASE"/>
    <property type="match status" value="1"/>
</dbReference>
<dbReference type="GO" id="GO:0030976">
    <property type="term" value="F:thiamine pyrophosphate binding"/>
    <property type="evidence" value="ECO:0007669"/>
    <property type="project" value="InterPro"/>
</dbReference>
<organism evidence="3">
    <name type="scientific">candidate division CPR3 bacterium</name>
    <dbReference type="NCBI Taxonomy" id="2268181"/>
    <lineage>
        <taxon>Bacteria</taxon>
        <taxon>Bacteria division CPR3</taxon>
    </lineage>
</organism>
<accession>A0A7C4M2P5</accession>
<dbReference type="Pfam" id="PF02775">
    <property type="entry name" value="TPP_enzyme_C"/>
    <property type="match status" value="1"/>
</dbReference>
<name>A0A7C4M2P5_UNCC3</name>
<dbReference type="InterPro" id="IPR011766">
    <property type="entry name" value="TPP_enzyme_TPP-bd"/>
</dbReference>
<gene>
    <name evidence="3" type="ORF">ENT43_01385</name>
</gene>